<proteinExistence type="predicted"/>
<keyword evidence="1" id="KW-0175">Coiled coil</keyword>
<dbReference type="RefSeq" id="WP_191182479.1">
    <property type="nucleotide sequence ID" value="NZ_JACXAJ010000001.1"/>
</dbReference>
<evidence type="ECO:0008006" key="5">
    <source>
        <dbReference type="Google" id="ProtNLM"/>
    </source>
</evidence>
<keyword evidence="4" id="KW-1185">Reference proteome</keyword>
<feature type="transmembrane region" description="Helical" evidence="2">
    <location>
        <begin position="6"/>
        <end position="23"/>
    </location>
</feature>
<keyword evidence="2" id="KW-0812">Transmembrane</keyword>
<organism evidence="3 4">
    <name type="scientific">Pontibacter aquaedesilientis</name>
    <dbReference type="NCBI Taxonomy" id="2766980"/>
    <lineage>
        <taxon>Bacteria</taxon>
        <taxon>Pseudomonadati</taxon>
        <taxon>Bacteroidota</taxon>
        <taxon>Cytophagia</taxon>
        <taxon>Cytophagales</taxon>
        <taxon>Hymenobacteraceae</taxon>
        <taxon>Pontibacter</taxon>
    </lineage>
</organism>
<accession>A0ABR7XDJ5</accession>
<feature type="transmembrane region" description="Helical" evidence="2">
    <location>
        <begin position="208"/>
        <end position="233"/>
    </location>
</feature>
<evidence type="ECO:0000256" key="1">
    <source>
        <dbReference type="SAM" id="Coils"/>
    </source>
</evidence>
<sequence length="590" mass="66602">MEGIFIFEAILILGILGYQLFVYRGTRSRIRNIAELFPSEDRLSLREHVLEQPEAKTIPGKSPENLRLALLNGQPFREYMPSNPVVKRIVAVEGDTLQVEAKGGPVPRYTLSLEKFDRLLSAGNLHPVSGDPEALVTTASSGGKGTGTTDLIEVQQPSETFSKIIKSTNQYLRCNKGAAADFNILKDVAERYSEAMDNEVQSTIATPLYVGLLGTFSGVIIGLSSLVFTGLVTAEVPEEGIAVGSSFITDQNIPSFLFGVLIAMTGSFFGLLLTLLGNHHLKNARSTRDRYQNDYYTFLQTNLLPKLNSDMAASLGNLKSVLDSFNKDFLDKVLGFRPIVESLSENIRTQKEFIHKLDEIGFTQMANANLQVFDKLKESEQLFQNFIQYQVALNESVQKGGELTHNIEQVLSRLTGLQEGFDQVPGYLQKHDESIQRQVEFFGRHEQDLNNIAARVEQYFDKAALKLTDLMEARLQHQERDAQNAYEKWQEHFRRLNEDNVYDRILDYMRPFENLQEEQKKLNSNQQQLTGEIRQTNERLLQKLEADAQVQQQLLRQLHILNVNVMKAAEPGPLRAALGKLFGTSQNNKR</sequence>
<comment type="caution">
    <text evidence="3">The sequence shown here is derived from an EMBL/GenBank/DDBJ whole genome shotgun (WGS) entry which is preliminary data.</text>
</comment>
<evidence type="ECO:0000313" key="4">
    <source>
        <dbReference type="Proteomes" id="UP000625551"/>
    </source>
</evidence>
<feature type="transmembrane region" description="Helical" evidence="2">
    <location>
        <begin position="253"/>
        <end position="276"/>
    </location>
</feature>
<keyword evidence="2" id="KW-1133">Transmembrane helix</keyword>
<dbReference type="Proteomes" id="UP000625551">
    <property type="component" value="Unassembled WGS sequence"/>
</dbReference>
<evidence type="ECO:0000313" key="3">
    <source>
        <dbReference type="EMBL" id="MBD1396369.1"/>
    </source>
</evidence>
<keyword evidence="2" id="KW-0472">Membrane</keyword>
<evidence type="ECO:0000256" key="2">
    <source>
        <dbReference type="SAM" id="Phobius"/>
    </source>
</evidence>
<gene>
    <name evidence="3" type="ORF">H9Q13_04270</name>
</gene>
<protein>
    <recommendedName>
        <fullName evidence="5">MotA/TolQ/ExbB proton channel domain-containing protein</fullName>
    </recommendedName>
</protein>
<reference evidence="3 4" key="1">
    <citation type="submission" date="2020-09" db="EMBL/GenBank/DDBJ databases">
        <title>Genome sequencing and assembly of Pontibacter sp.</title>
        <authorList>
            <person name="Chhetri G."/>
        </authorList>
    </citation>
    <scope>NUCLEOTIDE SEQUENCE [LARGE SCALE GENOMIC DNA]</scope>
    <source>
        <strain evidence="3 4">JH31</strain>
    </source>
</reference>
<feature type="coiled-coil region" evidence="1">
    <location>
        <begin position="479"/>
        <end position="561"/>
    </location>
</feature>
<name>A0ABR7XDJ5_9BACT</name>
<dbReference type="EMBL" id="JACXAJ010000001">
    <property type="protein sequence ID" value="MBD1396369.1"/>
    <property type="molecule type" value="Genomic_DNA"/>
</dbReference>